<protein>
    <submittedName>
        <fullName evidence="1">Tat pathway signal sequence domain protein</fullName>
    </submittedName>
</protein>
<reference evidence="1 2" key="1">
    <citation type="submission" date="2009-04" db="EMBL/GenBank/DDBJ databases">
        <authorList>
            <person name="Reysenbach A.-L."/>
            <person name="Heidelberg J.F."/>
            <person name="Nelson W.C."/>
        </authorList>
    </citation>
    <scope>NUCLEOTIDE SEQUENCE [LARGE SCALE GENOMIC DNA]</scope>
    <source>
        <strain evidence="1 2">SS-5</strain>
    </source>
</reference>
<dbReference type="Proteomes" id="UP000005540">
    <property type="component" value="Unassembled WGS sequence"/>
</dbReference>
<dbReference type="EMBL" id="ABZS01000190">
    <property type="protein sequence ID" value="EEP59914.1"/>
    <property type="molecule type" value="Genomic_DNA"/>
</dbReference>
<name>C4FLY4_9AQUI</name>
<comment type="caution">
    <text evidence="1">The sequence shown here is derived from an EMBL/GenBank/DDBJ whole genome shotgun (WGS) entry which is preliminary data.</text>
</comment>
<organism evidence="1 2">
    <name type="scientific">Sulfurihydrogenibium yellowstonense SS-5</name>
    <dbReference type="NCBI Taxonomy" id="432331"/>
    <lineage>
        <taxon>Bacteria</taxon>
        <taxon>Pseudomonadati</taxon>
        <taxon>Aquificota</taxon>
        <taxon>Aquificia</taxon>
        <taxon>Aquificales</taxon>
        <taxon>Hydrogenothermaceae</taxon>
        <taxon>Sulfurihydrogenibium</taxon>
    </lineage>
</organism>
<sequence>MNRRDFLKFGLITGIYGLVPKYFGSIVNSYFQERTLYFYNTQTGEFLKETF</sequence>
<accession>C4FLY4</accession>
<evidence type="ECO:0000313" key="1">
    <source>
        <dbReference type="EMBL" id="EEP59914.1"/>
    </source>
</evidence>
<dbReference type="RefSeq" id="WP_007548024.1">
    <property type="nucleotide sequence ID" value="NZ_ABZS01000190.1"/>
</dbReference>
<proteinExistence type="predicted"/>
<dbReference type="AlphaFoldDB" id="C4FLY4"/>
<evidence type="ECO:0000313" key="2">
    <source>
        <dbReference type="Proteomes" id="UP000005540"/>
    </source>
</evidence>
<keyword evidence="2" id="KW-1185">Reference proteome</keyword>
<gene>
    <name evidence="1" type="ORF">SULYE_1588</name>
</gene>